<evidence type="ECO:0000313" key="10">
    <source>
        <dbReference type="EMBL" id="NEZ58973.1"/>
    </source>
</evidence>
<dbReference type="SMART" id="SM00710">
    <property type="entry name" value="PbH1"/>
    <property type="match status" value="8"/>
</dbReference>
<dbReference type="InterPro" id="IPR024983">
    <property type="entry name" value="CHAT_dom"/>
</dbReference>
<evidence type="ECO:0000256" key="6">
    <source>
        <dbReference type="ARBA" id="ARBA00023136"/>
    </source>
</evidence>
<dbReference type="Pfam" id="PF12770">
    <property type="entry name" value="CHAT"/>
    <property type="match status" value="1"/>
</dbReference>
<dbReference type="RefSeq" id="WP_163701890.1">
    <property type="nucleotide sequence ID" value="NZ_QXHD01000004.1"/>
</dbReference>
<dbReference type="NCBIfam" id="TIGR01901">
    <property type="entry name" value="adhes_NPXG"/>
    <property type="match status" value="1"/>
</dbReference>
<feature type="region of interest" description="Disordered" evidence="8">
    <location>
        <begin position="1044"/>
        <end position="1074"/>
    </location>
</feature>
<sequence>MEVLTKVTAAFALIPVVGSGIIISTPFPLQAQTIVPTSNATQATVSEPGIIDISGGNQAGSNLFHSFEQFNLDQHQTANFLTTSNTHTVIGQVIGGTASNIDGLLQVTGSNADLYLVNPAGLLFGPNARLDLGGSFTATTATHLGTDDQWFEIMGDPDYSTLVTPPSHFGFSYPSTIINQGQLTVREGHSLRLLASQVTNTGTLSAPDGEITLLATEPGQSIRLAQMGGLLSLEISTEPDISETLPALITGGDFNHSNELVIGNDGTATLIHRDIANNIPTPFSLQNAGNISTQGITGGEINLLGNTIQVLESTLNASGHTSGGSIRIGGDYQGQGNLPHASQTEITATTSLVADATQGHGGQVIVWSDGTTVFDGSISAQSATGHGGLVETSGLHQLTIGDNANVTTTAPYGDAGIWLIDPIDLTVIETGGTGGIVAGTNDVINSSINASTIVSSLNSTNVTLQASNSITLDAAINASGNSSSRDLFIDTNTLNLNGKITLKGIGELSGSANTVNVGANGSIQNAVDAVAYGGTVNLAATTYREPHTITLNHSLNLVGQGQASTFISGDVDNNGIGDQRVFDITSNGDNININNLTIQDGSSTSDGAGLRTSGNNVAISHVTFTNNEVTSSSQDGGAIQNRGSLILSNTIFDNNRSASDGGAIDIAQGSVTVVDSTFNNNQAGEHAGAIDVDPNGIVSISNTDFSDNRAGTNGGAIFSEGALSIDTAYFTENRASDAGGAIFLDDDGEIRASHFMNNMAERGGGLYNQGELTLVNSTVANNQATGIGTYDGGGGILNTAGGEITIDATLISNNLSAKSGGGILNLATDSETEIAIANSAIVGNQAATLGGGIEIASDFGFSNLSQVTITNSTISGNQAIVGGGLRTVGPTTLTNVTVAANIATTSGGGISENLTTLSTPELINTIVANNLAPTNPDIEGEFSDLGNNLIGIDQGSTGFVFSNLVGTINTPLQPRLTPLNNTLGNLPSHQLHNDSPAANTGHNSAATINDQHGNPRIIGGIIDIGAVESNIVNAVSPLLTETEGLETNGSQPQNSSRPISGKPQPSPVLEQLQPPHTPAVQSIRFSNREALIQAEKPFRRPLNPRIRPTHTTTTNGRLQYFDESAFQHLEDALSNDYVNYWQLPQTQPVTLQSVQNILNQANHDYKSKSAVIYAVFVPPASNTEAGLDRFTLPRTQQNASPEDQLLLILVSATGEPVQQLVDVSRAELTQQAKLFRLAVSDPEDPLSYKALARQMYDWLLAPLTQDLEAKQIDHVMYSLDQGLRTIPLAAMMQEDTFIIEEYGVSLIPSMGLIQHQFDNTISVPRSLVAGANQFEALDTLPAVPLELDVVAQSLQTREILLNETFTLDNFLKLKTSQQPELLHLATHAEFNAGNLEQSFIQFWDTPLNFHQMKTLSWPDLELLILSACGTALSSPEAELGFIGLAAAAGIETSIGSLWNVSDIGTLALMTEFYHQLPHTTLRHHSLQRAQISLITGAAHINNNMLYTSQGDITLPVELRLPTTEFSHPFYWAGFTMVGNPWY</sequence>
<dbReference type="InterPro" id="IPR006626">
    <property type="entry name" value="PbH1"/>
</dbReference>
<evidence type="ECO:0000256" key="2">
    <source>
        <dbReference type="ARBA" id="ARBA00004442"/>
    </source>
</evidence>
<keyword evidence="6" id="KW-0472">Membrane</keyword>
<protein>
    <submittedName>
        <fullName evidence="10">CHAT domain-containing protein</fullName>
    </submittedName>
</protein>
<comment type="subcellular location">
    <subcellularLocation>
        <location evidence="1">Cell envelope</location>
    </subcellularLocation>
    <subcellularLocation>
        <location evidence="2">Cell outer membrane</location>
    </subcellularLocation>
    <subcellularLocation>
        <location evidence="3">Secreted</location>
    </subcellularLocation>
</comment>
<feature type="compositionally biased region" description="Polar residues" evidence="8">
    <location>
        <begin position="1045"/>
        <end position="1058"/>
    </location>
</feature>
<evidence type="ECO:0000256" key="5">
    <source>
        <dbReference type="ARBA" id="ARBA00022729"/>
    </source>
</evidence>
<dbReference type="PANTHER" id="PTHR11319:SF35">
    <property type="entry name" value="OUTER MEMBRANE PROTEIN PMPC-RELATED"/>
    <property type="match status" value="1"/>
</dbReference>
<comment type="caution">
    <text evidence="10">The sequence shown here is derived from an EMBL/GenBank/DDBJ whole genome shotgun (WGS) entry which is preliminary data.</text>
</comment>
<evidence type="ECO:0000256" key="3">
    <source>
        <dbReference type="ARBA" id="ARBA00004613"/>
    </source>
</evidence>
<dbReference type="InterPro" id="IPR012334">
    <property type="entry name" value="Pectin_lyas_fold"/>
</dbReference>
<dbReference type="GO" id="GO:0005576">
    <property type="term" value="C:extracellular region"/>
    <property type="evidence" value="ECO:0007669"/>
    <property type="project" value="UniProtKB-SubCell"/>
</dbReference>
<evidence type="ECO:0000256" key="8">
    <source>
        <dbReference type="SAM" id="MobiDB-lite"/>
    </source>
</evidence>
<dbReference type="SUPFAM" id="SSF51126">
    <property type="entry name" value="Pectin lyase-like"/>
    <property type="match status" value="3"/>
</dbReference>
<dbReference type="GO" id="GO:0009279">
    <property type="term" value="C:cell outer membrane"/>
    <property type="evidence" value="ECO:0007669"/>
    <property type="project" value="UniProtKB-SubCell"/>
</dbReference>
<evidence type="ECO:0000259" key="9">
    <source>
        <dbReference type="SMART" id="SM00912"/>
    </source>
</evidence>
<dbReference type="Proteomes" id="UP000481033">
    <property type="component" value="Unassembled WGS sequence"/>
</dbReference>
<dbReference type="InterPro" id="IPR011050">
    <property type="entry name" value="Pectin_lyase_fold/virulence"/>
</dbReference>
<feature type="region of interest" description="Disordered" evidence="8">
    <location>
        <begin position="990"/>
        <end position="1013"/>
    </location>
</feature>
<dbReference type="NCBIfam" id="TIGR01376">
    <property type="entry name" value="POMP_repeat"/>
    <property type="match status" value="1"/>
</dbReference>
<gene>
    <name evidence="10" type="ORF">DXZ20_25695</name>
</gene>
<evidence type="ECO:0000256" key="7">
    <source>
        <dbReference type="ARBA" id="ARBA00023237"/>
    </source>
</evidence>
<name>A0A6M0RT61_9CYAN</name>
<dbReference type="Gene3D" id="2.160.20.10">
    <property type="entry name" value="Single-stranded right-handed beta-helix, Pectin lyase-like"/>
    <property type="match status" value="2"/>
</dbReference>
<dbReference type="PANTHER" id="PTHR11319">
    <property type="entry name" value="G PROTEIN-COUPLED RECEPTOR-RELATED"/>
    <property type="match status" value="1"/>
</dbReference>
<dbReference type="SMART" id="SM00912">
    <property type="entry name" value="Haemagg_act"/>
    <property type="match status" value="1"/>
</dbReference>
<feature type="region of interest" description="Disordered" evidence="8">
    <location>
        <begin position="1094"/>
        <end position="1113"/>
    </location>
</feature>
<feature type="compositionally biased region" description="Polar residues" evidence="8">
    <location>
        <begin position="996"/>
        <end position="1012"/>
    </location>
</feature>
<dbReference type="InterPro" id="IPR008638">
    <property type="entry name" value="FhaB/CdiA-like_TPS"/>
</dbReference>
<dbReference type="Pfam" id="PF13229">
    <property type="entry name" value="Beta_helix"/>
    <property type="match status" value="1"/>
</dbReference>
<keyword evidence="4" id="KW-0964">Secreted</keyword>
<keyword evidence="7" id="KW-0998">Cell outer membrane</keyword>
<evidence type="ECO:0000313" key="11">
    <source>
        <dbReference type="Proteomes" id="UP000481033"/>
    </source>
</evidence>
<dbReference type="InterPro" id="IPR003368">
    <property type="entry name" value="POMP_repeat"/>
</dbReference>
<evidence type="ECO:0000256" key="1">
    <source>
        <dbReference type="ARBA" id="ARBA00004196"/>
    </source>
</evidence>
<dbReference type="InterPro" id="IPR039448">
    <property type="entry name" value="Beta_helix"/>
</dbReference>
<feature type="domain" description="Filamentous haemagglutinin FhaB/tRNA nuclease CdiA-like TPS" evidence="9">
    <location>
        <begin position="29"/>
        <end position="147"/>
    </location>
</feature>
<reference evidence="10 11" key="1">
    <citation type="journal article" date="2020" name="Microb. Ecol.">
        <title>Ecogenomics of the Marine Benthic Filamentous Cyanobacterium Adonisia.</title>
        <authorList>
            <person name="Walter J.M."/>
            <person name="Coutinho F.H."/>
            <person name="Leomil L."/>
            <person name="Hargreaves P.I."/>
            <person name="Campeao M.E."/>
            <person name="Vieira V.V."/>
            <person name="Silva B.S."/>
            <person name="Fistarol G.O."/>
            <person name="Salomon P.S."/>
            <person name="Sawabe T."/>
            <person name="Mino S."/>
            <person name="Hosokawa M."/>
            <person name="Miyashita H."/>
            <person name="Maruyama F."/>
            <person name="van Verk M.C."/>
            <person name="Dutilh B.E."/>
            <person name="Thompson C.C."/>
            <person name="Thompson F.L."/>
        </authorList>
    </citation>
    <scope>NUCLEOTIDE SEQUENCE [LARGE SCALE GENOMIC DNA]</scope>
    <source>
        <strain evidence="10 11">CCMR0081</strain>
    </source>
</reference>
<accession>A0A6M0RT61</accession>
<keyword evidence="5" id="KW-0732">Signal</keyword>
<dbReference type="Pfam" id="PF05860">
    <property type="entry name" value="TPS"/>
    <property type="match status" value="1"/>
</dbReference>
<dbReference type="NCBIfam" id="NF041518">
    <property type="entry name" value="choice_anch_Q"/>
    <property type="match status" value="1"/>
</dbReference>
<dbReference type="EMBL" id="QXHD01000004">
    <property type="protein sequence ID" value="NEZ58973.1"/>
    <property type="molecule type" value="Genomic_DNA"/>
</dbReference>
<organism evidence="10 11">
    <name type="scientific">Adonisia turfae CCMR0081</name>
    <dbReference type="NCBI Taxonomy" id="2292702"/>
    <lineage>
        <taxon>Bacteria</taxon>
        <taxon>Bacillati</taxon>
        <taxon>Cyanobacteriota</taxon>
        <taxon>Adonisia</taxon>
        <taxon>Adonisia turfae</taxon>
    </lineage>
</organism>
<keyword evidence="11" id="KW-1185">Reference proteome</keyword>
<evidence type="ECO:0000256" key="4">
    <source>
        <dbReference type="ARBA" id="ARBA00022525"/>
    </source>
</evidence>
<proteinExistence type="predicted"/>
<dbReference type="InterPro" id="IPR059226">
    <property type="entry name" value="Choice_anch_Q_dom"/>
</dbReference>
<dbReference type="Pfam" id="PF02415">
    <property type="entry name" value="Chlam_PMP"/>
    <property type="match status" value="1"/>
</dbReference>